<organism evidence="1 2">
    <name type="scientific">Pseudobutyrivibrio xylanivorans</name>
    <dbReference type="NCBI Taxonomy" id="185007"/>
    <lineage>
        <taxon>Bacteria</taxon>
        <taxon>Bacillati</taxon>
        <taxon>Bacillota</taxon>
        <taxon>Clostridia</taxon>
        <taxon>Lachnospirales</taxon>
        <taxon>Lachnospiraceae</taxon>
        <taxon>Pseudobutyrivibrio</taxon>
    </lineage>
</organism>
<dbReference type="RefSeq" id="WP_028246266.1">
    <property type="nucleotide sequence ID" value="NZ_FMWK01000016.1"/>
</dbReference>
<evidence type="ECO:0000313" key="1">
    <source>
        <dbReference type="EMBL" id="SCZ80770.1"/>
    </source>
</evidence>
<evidence type="ECO:0000313" key="2">
    <source>
        <dbReference type="Proteomes" id="UP000199428"/>
    </source>
</evidence>
<dbReference type="InterPro" id="IPR023296">
    <property type="entry name" value="Glyco_hydro_beta-prop_sf"/>
</dbReference>
<name>A0A1G5S4L2_PSEXY</name>
<dbReference type="Gene3D" id="2.115.10.20">
    <property type="entry name" value="Glycosyl hydrolase domain, family 43"/>
    <property type="match status" value="1"/>
</dbReference>
<protein>
    <recommendedName>
        <fullName evidence="3">Glycosyl hydrolases family 43</fullName>
    </recommendedName>
</protein>
<sequence>MWNKYFTKKNLRPFLSGTLIASIIVFSLVGGIKSYFDSAYLLQIKEDAVPLAMQGIYKYCPTCINGLVLYCSNQATPGEVKDGICFNETKVMSTTAGAWDSVQVCDPSVVEGDFVFQGKNYRYLMAYLGCATYDCTANEVGFAVSNNLQTWRKTGRVVEAIRDGHWGVGQPSLINYNGVIYLFYTSGTSSQTTTYVEQLDCSDLGNVQHLGKKHITCSYDFISNADFAFTDDAIYMTCDTHPFPGGALNFISAQQSVYMAPWNGTLDSLEGIGWERIALIGAETTGHARNHNGCFSRDGAGRLASRILYVSTADEIGSWSENLYTYRFTAVGF</sequence>
<dbReference type="AlphaFoldDB" id="A0A1G5S4L2"/>
<dbReference type="SUPFAM" id="SSF75005">
    <property type="entry name" value="Arabinanase/levansucrase/invertase"/>
    <property type="match status" value="1"/>
</dbReference>
<reference evidence="1 2" key="1">
    <citation type="submission" date="2016-10" db="EMBL/GenBank/DDBJ databases">
        <authorList>
            <person name="de Groot N.N."/>
        </authorList>
    </citation>
    <scope>NUCLEOTIDE SEQUENCE [LARGE SCALE GENOMIC DNA]</scope>
    <source>
        <strain evidence="1 2">DSM 10317</strain>
    </source>
</reference>
<proteinExistence type="predicted"/>
<accession>A0A1G5S4L2</accession>
<dbReference type="EMBL" id="FMWK01000016">
    <property type="protein sequence ID" value="SCZ80770.1"/>
    <property type="molecule type" value="Genomic_DNA"/>
</dbReference>
<gene>
    <name evidence="1" type="ORF">SAMN02910350_02466</name>
</gene>
<dbReference type="Proteomes" id="UP000199428">
    <property type="component" value="Unassembled WGS sequence"/>
</dbReference>
<evidence type="ECO:0008006" key="3">
    <source>
        <dbReference type="Google" id="ProtNLM"/>
    </source>
</evidence>